<reference evidence="1 2" key="1">
    <citation type="journal article" date="2014" name="Genome Biol. Evol.">
        <title>The genome of the myxosporean Thelohanellus kitauei shows adaptations to nutrient acquisition within its fish host.</title>
        <authorList>
            <person name="Yang Y."/>
            <person name="Xiong J."/>
            <person name="Zhou Z."/>
            <person name="Huo F."/>
            <person name="Miao W."/>
            <person name="Ran C."/>
            <person name="Liu Y."/>
            <person name="Zhang J."/>
            <person name="Feng J."/>
            <person name="Wang M."/>
            <person name="Wang M."/>
            <person name="Wang L."/>
            <person name="Yao B."/>
        </authorList>
    </citation>
    <scope>NUCLEOTIDE SEQUENCE [LARGE SCALE GENOMIC DNA]</scope>
    <source>
        <strain evidence="1">Wuqing</strain>
    </source>
</reference>
<organism evidence="1 2">
    <name type="scientific">Thelohanellus kitauei</name>
    <name type="common">Myxosporean</name>
    <dbReference type="NCBI Taxonomy" id="669202"/>
    <lineage>
        <taxon>Eukaryota</taxon>
        <taxon>Metazoa</taxon>
        <taxon>Cnidaria</taxon>
        <taxon>Myxozoa</taxon>
        <taxon>Myxosporea</taxon>
        <taxon>Bivalvulida</taxon>
        <taxon>Platysporina</taxon>
        <taxon>Myxobolidae</taxon>
        <taxon>Thelohanellus</taxon>
    </lineage>
</organism>
<sequence length="246" mass="28272">MLEYTNPIMKYCLNDLNGHIDDLRTPKDDCTIFLIISHVKVPDDEIEDNSEDIPRTFDEFDITFNNVFCRNHCGYYILFGYRTEEKGLKNPTYLNKWLFAFDIAAKANDCDENVAKSSTSESQYATFGARKAILQEDAKVAPIEINHQEIPTKNNSSVDPGNETVKGCVDRIVQKYFRSLGDDVQESYTKSKGLIISRITKRGDFEDFEALGCKIKDLVDLSYLPFVCTAREVLYIAHYWRKVDPE</sequence>
<keyword evidence="2" id="KW-1185">Reference proteome</keyword>
<comment type="caution">
    <text evidence="1">The sequence shown here is derived from an EMBL/GenBank/DDBJ whole genome shotgun (WGS) entry which is preliminary data.</text>
</comment>
<protein>
    <submittedName>
        <fullName evidence="1">Uncharacterized protein</fullName>
    </submittedName>
</protein>
<dbReference type="AlphaFoldDB" id="A0A0C2JE75"/>
<gene>
    <name evidence="1" type="ORF">RF11_08393</name>
</gene>
<name>A0A0C2JE75_THEKT</name>
<proteinExistence type="predicted"/>
<evidence type="ECO:0000313" key="2">
    <source>
        <dbReference type="Proteomes" id="UP000031668"/>
    </source>
</evidence>
<accession>A0A0C2JE75</accession>
<dbReference type="EMBL" id="JWZT01003132">
    <property type="protein sequence ID" value="KII67553.1"/>
    <property type="molecule type" value="Genomic_DNA"/>
</dbReference>
<dbReference type="Proteomes" id="UP000031668">
    <property type="component" value="Unassembled WGS sequence"/>
</dbReference>
<evidence type="ECO:0000313" key="1">
    <source>
        <dbReference type="EMBL" id="KII67553.1"/>
    </source>
</evidence>